<dbReference type="RefSeq" id="XP_013867640.1">
    <property type="nucleotide sequence ID" value="XM_014012186.1"/>
</dbReference>
<protein>
    <submittedName>
        <fullName evidence="4">Testis-specific Y-encoded-like protein 2</fullName>
    </submittedName>
</protein>
<accession>A0A2I4BIR3</accession>
<evidence type="ECO:0000259" key="2">
    <source>
        <dbReference type="Pfam" id="PF13837"/>
    </source>
</evidence>
<feature type="region of interest" description="Disordered" evidence="1">
    <location>
        <begin position="116"/>
        <end position="166"/>
    </location>
</feature>
<reference evidence="4" key="1">
    <citation type="submission" date="2025-08" db="UniProtKB">
        <authorList>
            <consortium name="RefSeq"/>
        </authorList>
    </citation>
    <scope>IDENTIFICATION</scope>
</reference>
<dbReference type="GeneID" id="106520218"/>
<dbReference type="InParanoid" id="A0A2I4BIR3"/>
<dbReference type="InterPro" id="IPR044822">
    <property type="entry name" value="Myb_DNA-bind_4"/>
</dbReference>
<name>A0A2I4BIR3_AUSLI</name>
<evidence type="ECO:0000313" key="3">
    <source>
        <dbReference type="Proteomes" id="UP000192220"/>
    </source>
</evidence>
<feature type="domain" description="Myb/SANT-like DNA-binding" evidence="2">
    <location>
        <begin position="13"/>
        <end position="103"/>
    </location>
</feature>
<dbReference type="Gene3D" id="1.10.10.60">
    <property type="entry name" value="Homeodomain-like"/>
    <property type="match status" value="1"/>
</dbReference>
<dbReference type="KEGG" id="alim:106520218"/>
<evidence type="ECO:0000256" key="1">
    <source>
        <dbReference type="SAM" id="MobiDB-lite"/>
    </source>
</evidence>
<sequence>MAFDKPSEGFVFKWSKEKTEEFIRLRASRDALFTGAKYSAISSWKDILEEMGLQGKVTALQAKKKWDHLKKKYKDCKYPWSGEGVGNKPAAETWPWFALMDEVLGQRHSLNSPVLIASIPEDGPGPSSAVGGQEAAAVAAAEEEEEEDERERQPVRQRRRKRERDEDLMDLMVNVMDLMREDMRQQRELEERRAERMDRLFSILEKMVQK</sequence>
<dbReference type="Proteomes" id="UP000192220">
    <property type="component" value="Unplaced"/>
</dbReference>
<gene>
    <name evidence="4" type="primary">LOC106520218</name>
</gene>
<dbReference type="AlphaFoldDB" id="A0A2I4BIR3"/>
<organism evidence="3 4">
    <name type="scientific">Austrofundulus limnaeus</name>
    <name type="common">Annual killifish</name>
    <dbReference type="NCBI Taxonomy" id="52670"/>
    <lineage>
        <taxon>Eukaryota</taxon>
        <taxon>Metazoa</taxon>
        <taxon>Chordata</taxon>
        <taxon>Craniata</taxon>
        <taxon>Vertebrata</taxon>
        <taxon>Euteleostomi</taxon>
        <taxon>Actinopterygii</taxon>
        <taxon>Neopterygii</taxon>
        <taxon>Teleostei</taxon>
        <taxon>Neoteleostei</taxon>
        <taxon>Acanthomorphata</taxon>
        <taxon>Ovalentaria</taxon>
        <taxon>Atherinomorphae</taxon>
        <taxon>Cyprinodontiformes</taxon>
        <taxon>Rivulidae</taxon>
        <taxon>Austrofundulus</taxon>
    </lineage>
</organism>
<dbReference type="OrthoDB" id="8933168at2759"/>
<dbReference type="STRING" id="52670.A0A2I4BIR3"/>
<proteinExistence type="predicted"/>
<keyword evidence="3" id="KW-1185">Reference proteome</keyword>
<dbReference type="Pfam" id="PF13837">
    <property type="entry name" value="Myb_DNA-bind_4"/>
    <property type="match status" value="1"/>
</dbReference>
<evidence type="ECO:0000313" key="4">
    <source>
        <dbReference type="RefSeq" id="XP_013867640.1"/>
    </source>
</evidence>